<organism evidence="1 2">
    <name type="scientific">Pseudomonas coronafaciens pv. garcae</name>
    <dbReference type="NCBI Taxonomy" id="251653"/>
    <lineage>
        <taxon>Bacteria</taxon>
        <taxon>Pseudomonadati</taxon>
        <taxon>Pseudomonadota</taxon>
        <taxon>Gammaproteobacteria</taxon>
        <taxon>Pseudomonadales</taxon>
        <taxon>Pseudomonadaceae</taxon>
        <taxon>Pseudomonas</taxon>
        <taxon>Pseudomonas coronafaciens</taxon>
    </lineage>
</organism>
<evidence type="ECO:0000313" key="1">
    <source>
        <dbReference type="EMBL" id="RMR94251.1"/>
    </source>
</evidence>
<proteinExistence type="predicted"/>
<sequence>MASLEMGVMSFHLSASTAPCDGVRTYWLPVFFRNA</sequence>
<protein>
    <submittedName>
        <fullName evidence="1">Uncharacterized protein</fullName>
    </submittedName>
</protein>
<accession>A0AB37QHU8</accession>
<evidence type="ECO:0000313" key="2">
    <source>
        <dbReference type="Proteomes" id="UP000272613"/>
    </source>
</evidence>
<reference evidence="1 2" key="1">
    <citation type="submission" date="2018-08" db="EMBL/GenBank/DDBJ databases">
        <title>Recombination of ecologically and evolutionarily significant loci maintains genetic cohesion in the Pseudomonas syringae species complex.</title>
        <authorList>
            <person name="Dillon M."/>
            <person name="Thakur S."/>
            <person name="Almeida R.N.D."/>
            <person name="Weir B.S."/>
            <person name="Guttman D.S."/>
        </authorList>
    </citation>
    <scope>NUCLEOTIDE SEQUENCE [LARGE SCALE GENOMIC DNA]</scope>
    <source>
        <strain evidence="1 2">ICMP 5019</strain>
    </source>
</reference>
<gene>
    <name evidence="1" type="ORF">ALP74_01750</name>
</gene>
<dbReference type="AlphaFoldDB" id="A0AB37QHU8"/>
<name>A0AB37QHU8_9PSED</name>
<comment type="caution">
    <text evidence="1">The sequence shown here is derived from an EMBL/GenBank/DDBJ whole genome shotgun (WGS) entry which is preliminary data.</text>
</comment>
<dbReference type="EMBL" id="RBSH01000328">
    <property type="protein sequence ID" value="RMR94251.1"/>
    <property type="molecule type" value="Genomic_DNA"/>
</dbReference>
<dbReference type="Proteomes" id="UP000272613">
    <property type="component" value="Unassembled WGS sequence"/>
</dbReference>